<feature type="compositionally biased region" description="Acidic residues" evidence="1">
    <location>
        <begin position="49"/>
        <end position="72"/>
    </location>
</feature>
<organism evidence="3 4">
    <name type="scientific">Stylosanthes scabra</name>
    <dbReference type="NCBI Taxonomy" id="79078"/>
    <lineage>
        <taxon>Eukaryota</taxon>
        <taxon>Viridiplantae</taxon>
        <taxon>Streptophyta</taxon>
        <taxon>Embryophyta</taxon>
        <taxon>Tracheophyta</taxon>
        <taxon>Spermatophyta</taxon>
        <taxon>Magnoliopsida</taxon>
        <taxon>eudicotyledons</taxon>
        <taxon>Gunneridae</taxon>
        <taxon>Pentapetalae</taxon>
        <taxon>rosids</taxon>
        <taxon>fabids</taxon>
        <taxon>Fabales</taxon>
        <taxon>Fabaceae</taxon>
        <taxon>Papilionoideae</taxon>
        <taxon>50 kb inversion clade</taxon>
        <taxon>dalbergioids sensu lato</taxon>
        <taxon>Dalbergieae</taxon>
        <taxon>Pterocarpus clade</taxon>
        <taxon>Stylosanthes</taxon>
    </lineage>
</organism>
<protein>
    <recommendedName>
        <fullName evidence="2">Coatomer alpha subunit C-terminal domain-containing protein</fullName>
    </recommendedName>
</protein>
<evidence type="ECO:0000256" key="1">
    <source>
        <dbReference type="SAM" id="MobiDB-lite"/>
    </source>
</evidence>
<feature type="non-terminal residue" evidence="3">
    <location>
        <position position="81"/>
    </location>
</feature>
<evidence type="ECO:0000313" key="4">
    <source>
        <dbReference type="Proteomes" id="UP001341840"/>
    </source>
</evidence>
<comment type="caution">
    <text evidence="3">The sequence shown here is derived from an EMBL/GenBank/DDBJ whole genome shotgun (WGS) entry which is preliminary data.</text>
</comment>
<feature type="domain" description="Coatomer alpha subunit C-terminal" evidence="2">
    <location>
        <begin position="2"/>
        <end position="80"/>
    </location>
</feature>
<evidence type="ECO:0000259" key="2">
    <source>
        <dbReference type="Pfam" id="PF06957"/>
    </source>
</evidence>
<name>A0ABU6V421_9FABA</name>
<dbReference type="Pfam" id="PF06957">
    <property type="entry name" value="COPI_C"/>
    <property type="match status" value="1"/>
</dbReference>
<feature type="region of interest" description="Disordered" evidence="1">
    <location>
        <begin position="44"/>
        <end position="81"/>
    </location>
</feature>
<dbReference type="Proteomes" id="UP001341840">
    <property type="component" value="Unassembled WGS sequence"/>
</dbReference>
<dbReference type="EMBL" id="JASCZI010134558">
    <property type="protein sequence ID" value="MED6167096.1"/>
    <property type="molecule type" value="Genomic_DNA"/>
</dbReference>
<reference evidence="3 4" key="1">
    <citation type="journal article" date="2023" name="Plants (Basel)">
        <title>Bridging the Gap: Combining Genomics and Transcriptomics Approaches to Understand Stylosanthes scabra, an Orphan Legume from the Brazilian Caatinga.</title>
        <authorList>
            <person name="Ferreira-Neto J.R.C."/>
            <person name="da Silva M.D."/>
            <person name="Binneck E."/>
            <person name="de Melo N.F."/>
            <person name="da Silva R.H."/>
            <person name="de Melo A.L.T.M."/>
            <person name="Pandolfi V."/>
            <person name="Bustamante F.O."/>
            <person name="Brasileiro-Vidal A.C."/>
            <person name="Benko-Iseppon A.M."/>
        </authorList>
    </citation>
    <scope>NUCLEOTIDE SEQUENCE [LARGE SCALE GENOMIC DNA]</scope>
    <source>
        <tissue evidence="3">Leaves</tissue>
    </source>
</reference>
<accession>A0ABU6V421</accession>
<evidence type="ECO:0000313" key="3">
    <source>
        <dbReference type="EMBL" id="MED6167096.1"/>
    </source>
</evidence>
<dbReference type="InterPro" id="IPR010714">
    <property type="entry name" value="Coatomer_asu_C"/>
</dbReference>
<keyword evidence="4" id="KW-1185">Reference proteome</keyword>
<sequence length="81" mass="8705">MRGIFEGGFSNTDNDAEEEYEAADGDWGEELDMVDVDGIQNGDISAILDDGEPGEEDDGEGGWELEDLELPPEAETPKANA</sequence>
<gene>
    <name evidence="3" type="ORF">PIB30_115789</name>
</gene>
<proteinExistence type="predicted"/>